<gene>
    <name evidence="1" type="ORF">GE061_002393</name>
</gene>
<dbReference type="AlphaFoldDB" id="A0A8S9X516"/>
<accession>A0A8S9X516</accession>
<evidence type="ECO:0000313" key="1">
    <source>
        <dbReference type="EMBL" id="KAF6204053.1"/>
    </source>
</evidence>
<evidence type="ECO:0000313" key="2">
    <source>
        <dbReference type="Proteomes" id="UP000466442"/>
    </source>
</evidence>
<name>A0A8S9X516_APOLU</name>
<organism evidence="1 2">
    <name type="scientific">Apolygus lucorum</name>
    <name type="common">Small green plant bug</name>
    <name type="synonym">Lygocoris lucorum</name>
    <dbReference type="NCBI Taxonomy" id="248454"/>
    <lineage>
        <taxon>Eukaryota</taxon>
        <taxon>Metazoa</taxon>
        <taxon>Ecdysozoa</taxon>
        <taxon>Arthropoda</taxon>
        <taxon>Hexapoda</taxon>
        <taxon>Insecta</taxon>
        <taxon>Pterygota</taxon>
        <taxon>Neoptera</taxon>
        <taxon>Paraneoptera</taxon>
        <taxon>Hemiptera</taxon>
        <taxon>Heteroptera</taxon>
        <taxon>Panheteroptera</taxon>
        <taxon>Cimicomorpha</taxon>
        <taxon>Miridae</taxon>
        <taxon>Mirini</taxon>
        <taxon>Apolygus</taxon>
    </lineage>
</organism>
<sequence>MSPYEFRDALALRYKRLPVEMPVTCDGCGWRDFSLSHALSCKTGGLITRRHYEIRDFLGELMSTAWGNCVKEPIVVETSLVHPGLRGDLACRGVWKPQREALLDVRVVDTDAPSYIPHPVATVLRKAEEEKKRKYQAA</sequence>
<protein>
    <submittedName>
        <fullName evidence="1">Uncharacterized protein</fullName>
    </submittedName>
</protein>
<dbReference type="EMBL" id="WIXP02000010">
    <property type="protein sequence ID" value="KAF6204053.1"/>
    <property type="molecule type" value="Genomic_DNA"/>
</dbReference>
<reference evidence="1" key="1">
    <citation type="journal article" date="2021" name="Mol. Ecol. Resour.">
        <title>Apolygus lucorum genome provides insights into omnivorousness and mesophyll feeding.</title>
        <authorList>
            <person name="Liu Y."/>
            <person name="Liu H."/>
            <person name="Wang H."/>
            <person name="Huang T."/>
            <person name="Liu B."/>
            <person name="Yang B."/>
            <person name="Yin L."/>
            <person name="Li B."/>
            <person name="Zhang Y."/>
            <person name="Zhang S."/>
            <person name="Jiang F."/>
            <person name="Zhang X."/>
            <person name="Ren Y."/>
            <person name="Wang B."/>
            <person name="Wang S."/>
            <person name="Lu Y."/>
            <person name="Wu K."/>
            <person name="Fan W."/>
            <person name="Wang G."/>
        </authorList>
    </citation>
    <scope>NUCLEOTIDE SEQUENCE</scope>
    <source>
        <strain evidence="1">12Hb</strain>
    </source>
</reference>
<dbReference type="Proteomes" id="UP000466442">
    <property type="component" value="Unassembled WGS sequence"/>
</dbReference>
<proteinExistence type="predicted"/>
<dbReference type="OrthoDB" id="8118845at2759"/>
<comment type="caution">
    <text evidence="1">The sequence shown here is derived from an EMBL/GenBank/DDBJ whole genome shotgun (WGS) entry which is preliminary data.</text>
</comment>
<keyword evidence="2" id="KW-1185">Reference proteome</keyword>